<feature type="signal peptide" evidence="3">
    <location>
        <begin position="1"/>
        <end position="19"/>
    </location>
</feature>
<dbReference type="OrthoDB" id="4062651at2759"/>
<feature type="chain" id="PRO_5014071809" description="Gnk2-homologous domain-containing protein" evidence="3">
    <location>
        <begin position="20"/>
        <end position="207"/>
    </location>
</feature>
<reference evidence="7" key="1">
    <citation type="journal article" date="2017" name="Plant J.">
        <title>The pomegranate (Punica granatum L.) genome and the genomics of punicalagin biosynthesis.</title>
        <authorList>
            <person name="Qin G."/>
            <person name="Xu C."/>
            <person name="Ming R."/>
            <person name="Tang H."/>
            <person name="Guyot R."/>
            <person name="Kramer E.M."/>
            <person name="Hu Y."/>
            <person name="Yi X."/>
            <person name="Qi Y."/>
            <person name="Xu X."/>
            <person name="Gao Z."/>
            <person name="Pan H."/>
            <person name="Jian J."/>
            <person name="Tian Y."/>
            <person name="Yue Z."/>
            <person name="Xu Y."/>
        </authorList>
    </citation>
    <scope>NUCLEOTIDE SEQUENCE [LARGE SCALE GENOMIC DNA]</scope>
    <source>
        <strain evidence="7">cv. Dabenzi</strain>
    </source>
</reference>
<dbReference type="InterPro" id="IPR038408">
    <property type="entry name" value="GNK2_sf"/>
</dbReference>
<evidence type="ECO:0000259" key="4">
    <source>
        <dbReference type="PROSITE" id="PS51473"/>
    </source>
</evidence>
<dbReference type="Proteomes" id="UP000233551">
    <property type="component" value="Unassembled WGS sequence"/>
</dbReference>
<gene>
    <name evidence="5" type="ORF">CDL15_Pgr017082</name>
    <name evidence="6" type="ORF">CRG98_039409</name>
</gene>
<accession>A0A218X026</accession>
<organism evidence="5 7">
    <name type="scientific">Punica granatum</name>
    <name type="common">Pomegranate</name>
    <dbReference type="NCBI Taxonomy" id="22663"/>
    <lineage>
        <taxon>Eukaryota</taxon>
        <taxon>Viridiplantae</taxon>
        <taxon>Streptophyta</taxon>
        <taxon>Embryophyta</taxon>
        <taxon>Tracheophyta</taxon>
        <taxon>Spermatophyta</taxon>
        <taxon>Magnoliopsida</taxon>
        <taxon>eudicotyledons</taxon>
        <taxon>Gunneridae</taxon>
        <taxon>Pentapetalae</taxon>
        <taxon>rosids</taxon>
        <taxon>malvids</taxon>
        <taxon>Myrtales</taxon>
        <taxon>Lythraceae</taxon>
        <taxon>Punica</taxon>
    </lineage>
</organism>
<evidence type="ECO:0000313" key="8">
    <source>
        <dbReference type="Proteomes" id="UP000233551"/>
    </source>
</evidence>
<dbReference type="Proteomes" id="UP000197138">
    <property type="component" value="Unassembled WGS sequence"/>
</dbReference>
<dbReference type="Pfam" id="PF01657">
    <property type="entry name" value="Stress-antifung"/>
    <property type="match status" value="1"/>
</dbReference>
<evidence type="ECO:0000256" key="3">
    <source>
        <dbReference type="SAM" id="SignalP"/>
    </source>
</evidence>
<keyword evidence="1 3" id="KW-0732">Signal</keyword>
<dbReference type="Gene3D" id="3.30.430.20">
    <property type="entry name" value="Gnk2 domain, C-X8-C-X2-C motif"/>
    <property type="match status" value="2"/>
</dbReference>
<dbReference type="STRING" id="22663.A0A218X026"/>
<evidence type="ECO:0000256" key="2">
    <source>
        <dbReference type="ARBA" id="ARBA00022737"/>
    </source>
</evidence>
<dbReference type="GeneID" id="116209147"/>
<dbReference type="EMBL" id="MTKT01002534">
    <property type="protein sequence ID" value="OWM77682.1"/>
    <property type="molecule type" value="Genomic_DNA"/>
</dbReference>
<dbReference type="AlphaFoldDB" id="A0A218X026"/>
<comment type="caution">
    <text evidence="5">The sequence shown here is derived from an EMBL/GenBank/DDBJ whole genome shotgun (WGS) entry which is preliminary data.</text>
</comment>
<protein>
    <recommendedName>
        <fullName evidence="4">Gnk2-homologous domain-containing protein</fullName>
    </recommendedName>
</protein>
<reference evidence="5" key="2">
    <citation type="submission" date="2017-06" db="EMBL/GenBank/DDBJ databases">
        <title>The pomegranate genome and the genomics of punicalagin biosynthesis.</title>
        <authorList>
            <person name="Xu C."/>
        </authorList>
    </citation>
    <scope>NUCLEOTIDE SEQUENCE [LARGE SCALE GENOMIC DNA]</scope>
    <source>
        <tissue evidence="5">Fresh leaf</tissue>
    </source>
</reference>
<dbReference type="PROSITE" id="PS51473">
    <property type="entry name" value="GNK2"/>
    <property type="match status" value="1"/>
</dbReference>
<dbReference type="PANTHER" id="PTHR32099">
    <property type="entry name" value="CYSTEINE-RICH REPEAT SECRETORY PROTEIN"/>
    <property type="match status" value="1"/>
</dbReference>
<evidence type="ECO:0000256" key="1">
    <source>
        <dbReference type="ARBA" id="ARBA00022729"/>
    </source>
</evidence>
<feature type="domain" description="Gnk2-homologous" evidence="4">
    <location>
        <begin position="24"/>
        <end position="124"/>
    </location>
</feature>
<evidence type="ECO:0000313" key="5">
    <source>
        <dbReference type="EMBL" id="OWM77682.1"/>
    </source>
</evidence>
<proteinExistence type="predicted"/>
<dbReference type="InterPro" id="IPR002902">
    <property type="entry name" value="GNK2"/>
</dbReference>
<keyword evidence="2" id="KW-0677">Repeat</keyword>
<reference evidence="6 8" key="3">
    <citation type="submission" date="2017-11" db="EMBL/GenBank/DDBJ databases">
        <title>De-novo sequencing of pomegranate (Punica granatum L.) genome.</title>
        <authorList>
            <person name="Akparov Z."/>
            <person name="Amiraslanov A."/>
            <person name="Hajiyeva S."/>
            <person name="Abbasov M."/>
            <person name="Kaur K."/>
            <person name="Hamwieh A."/>
            <person name="Solovyev V."/>
            <person name="Salamov A."/>
            <person name="Braich B."/>
            <person name="Kosarev P."/>
            <person name="Mahmoud A."/>
            <person name="Hajiyev E."/>
            <person name="Babayeva S."/>
            <person name="Izzatullayeva V."/>
            <person name="Mammadov A."/>
            <person name="Mammadov A."/>
            <person name="Sharifova S."/>
            <person name="Ojaghi J."/>
            <person name="Eynullazada K."/>
            <person name="Bayramov B."/>
            <person name="Abdulazimova A."/>
            <person name="Shahmuradov I."/>
        </authorList>
    </citation>
    <scope>NUCLEOTIDE SEQUENCE [LARGE SCALE GENOMIC DNA]</scope>
    <source>
        <strain evidence="6">AG2017</strain>
        <strain evidence="8">cv. AG2017</strain>
        <tissue evidence="6">Leaf</tissue>
    </source>
</reference>
<evidence type="ECO:0000313" key="7">
    <source>
        <dbReference type="Proteomes" id="UP000197138"/>
    </source>
</evidence>
<evidence type="ECO:0000313" key="6">
    <source>
        <dbReference type="EMBL" id="PKI40216.1"/>
    </source>
</evidence>
<dbReference type="PANTHER" id="PTHR32099:SF42">
    <property type="entry name" value="CYSTEINE-RICH RECEPTOR-LIKE PROTEIN KINASE 9-RELATED"/>
    <property type="match status" value="1"/>
</dbReference>
<sequence length="207" mass="23194">MTDISLCLVILLTFLTLKAESTLTLSLYRCSNSSYPNTTLTSYKADLDLILNSLSSNSRVPLGYYNTSSNAVYGSFLCRGDLSPGECEDCAKNATKTIVRLCPRSEWAFLWFDQCMVRYSNRNFFSSMETDPHLDGYNGESTAEPKQFMAVLEKTMGELANKLAAKYLRVEKKYATKEVKINAKETLQTMAQCTPDINVTGCVKKQN</sequence>
<dbReference type="EMBL" id="PGOL01003645">
    <property type="protein sequence ID" value="PKI40216.1"/>
    <property type="molecule type" value="Genomic_DNA"/>
</dbReference>
<dbReference type="CDD" id="cd23509">
    <property type="entry name" value="Gnk2-like"/>
    <property type="match status" value="1"/>
</dbReference>
<name>A0A218X026_PUNGR</name>
<keyword evidence="8" id="KW-1185">Reference proteome</keyword>